<keyword evidence="4" id="KW-0548">Nucleotidyltransferase</keyword>
<keyword evidence="2 9" id="KW-0808">Transferase</keyword>
<evidence type="ECO:0000313" key="13">
    <source>
        <dbReference type="EMBL" id="GBG11997.1"/>
    </source>
</evidence>
<evidence type="ECO:0000256" key="1">
    <source>
        <dbReference type="ARBA" id="ARBA00001946"/>
    </source>
</evidence>
<dbReference type="InterPro" id="IPR032828">
    <property type="entry name" value="PolyA_RNA-bd"/>
</dbReference>
<dbReference type="AlphaFoldDB" id="A0A2R5EZN8"/>
<evidence type="ECO:0000256" key="6">
    <source>
        <dbReference type="ARBA" id="ARBA00022741"/>
    </source>
</evidence>
<dbReference type="SUPFAM" id="SSF81301">
    <property type="entry name" value="Nucleotidyltransferase"/>
    <property type="match status" value="1"/>
</dbReference>
<dbReference type="InterPro" id="IPR050264">
    <property type="entry name" value="Bact_CCA-adding_enz_type3_sf"/>
</dbReference>
<comment type="cofactor">
    <cofactor evidence="1">
        <name>Mg(2+)</name>
        <dbReference type="ChEBI" id="CHEBI:18420"/>
    </cofactor>
</comment>
<evidence type="ECO:0000256" key="9">
    <source>
        <dbReference type="RuleBase" id="RU003953"/>
    </source>
</evidence>
<feature type="domain" description="CCA-adding enzyme C-terminal" evidence="12">
    <location>
        <begin position="261"/>
        <end position="422"/>
    </location>
</feature>
<dbReference type="SUPFAM" id="SSF81891">
    <property type="entry name" value="Poly A polymerase C-terminal region-like"/>
    <property type="match status" value="1"/>
</dbReference>
<dbReference type="EMBL" id="BDQX01000458">
    <property type="protein sequence ID" value="GBG11997.1"/>
    <property type="molecule type" value="Genomic_DNA"/>
</dbReference>
<gene>
    <name evidence="13" type="ORF">PAT3040_06857</name>
</gene>
<keyword evidence="14" id="KW-1185">Reference proteome</keyword>
<organism evidence="13 14">
    <name type="scientific">Paenibacillus agaridevorans</name>
    <dbReference type="NCBI Taxonomy" id="171404"/>
    <lineage>
        <taxon>Bacteria</taxon>
        <taxon>Bacillati</taxon>
        <taxon>Bacillota</taxon>
        <taxon>Bacilli</taxon>
        <taxon>Bacillales</taxon>
        <taxon>Paenibacillaceae</taxon>
        <taxon>Paenibacillus</taxon>
    </lineage>
</organism>
<dbReference type="Gene3D" id="3.30.460.10">
    <property type="entry name" value="Beta Polymerase, domain 2"/>
    <property type="match status" value="1"/>
</dbReference>
<evidence type="ECO:0000259" key="12">
    <source>
        <dbReference type="Pfam" id="PF13735"/>
    </source>
</evidence>
<keyword evidence="6" id="KW-0547">Nucleotide-binding</keyword>
<protein>
    <submittedName>
        <fullName evidence="13">CCA tRNA nucleotidyltransferase</fullName>
    </submittedName>
</protein>
<dbReference type="Pfam" id="PF01743">
    <property type="entry name" value="PolyA_pol"/>
    <property type="match status" value="1"/>
</dbReference>
<comment type="similarity">
    <text evidence="9">Belongs to the tRNA nucleotidyltransferase/poly(A) polymerase family.</text>
</comment>
<evidence type="ECO:0000256" key="4">
    <source>
        <dbReference type="ARBA" id="ARBA00022695"/>
    </source>
</evidence>
<dbReference type="RefSeq" id="WP_108996154.1">
    <property type="nucleotide sequence ID" value="NZ_BDQX01000458.1"/>
</dbReference>
<dbReference type="CDD" id="cd05398">
    <property type="entry name" value="NT_ClassII-CCAase"/>
    <property type="match status" value="1"/>
</dbReference>
<dbReference type="GO" id="GO:0016779">
    <property type="term" value="F:nucleotidyltransferase activity"/>
    <property type="evidence" value="ECO:0007669"/>
    <property type="project" value="UniProtKB-KW"/>
</dbReference>
<feature type="domain" description="tRNA nucleotidyltransferase/poly(A) polymerase RNA and SrmB- binding" evidence="11">
    <location>
        <begin position="174"/>
        <end position="226"/>
    </location>
</feature>
<dbReference type="GO" id="GO:0000049">
    <property type="term" value="F:tRNA binding"/>
    <property type="evidence" value="ECO:0007669"/>
    <property type="project" value="TreeGrafter"/>
</dbReference>
<dbReference type="Gene3D" id="1.10.3090.10">
    <property type="entry name" value="cca-adding enzyme, domain 2"/>
    <property type="match status" value="1"/>
</dbReference>
<reference evidence="13 14" key="1">
    <citation type="submission" date="2017-08" db="EMBL/GenBank/DDBJ databases">
        <title>Substantial Increase in Enzyme Production by Combined Drug-Resistance Mutations in Paenibacillus agaridevorans.</title>
        <authorList>
            <person name="Tanaka Y."/>
            <person name="Funane K."/>
            <person name="Hosaka T."/>
            <person name="Shiwa Y."/>
            <person name="Fujita N."/>
            <person name="Miyazaki T."/>
            <person name="Yoshikawa H."/>
            <person name="Murakami K."/>
            <person name="Kasahara K."/>
            <person name="Inaoka T."/>
            <person name="Hiraga Y."/>
            <person name="Ochi K."/>
        </authorList>
    </citation>
    <scope>NUCLEOTIDE SEQUENCE [LARGE SCALE GENOMIC DNA]</scope>
    <source>
        <strain evidence="13 14">T-3040</strain>
    </source>
</reference>
<evidence type="ECO:0000256" key="7">
    <source>
        <dbReference type="ARBA" id="ARBA00022842"/>
    </source>
</evidence>
<keyword evidence="8 9" id="KW-0694">RNA-binding</keyword>
<feature type="domain" description="Poly A polymerase head" evidence="10">
    <location>
        <begin position="29"/>
        <end position="147"/>
    </location>
</feature>
<dbReference type="Proteomes" id="UP000245202">
    <property type="component" value="Unassembled WGS sequence"/>
</dbReference>
<dbReference type="InterPro" id="IPR002646">
    <property type="entry name" value="PolA_pol_head_dom"/>
</dbReference>
<name>A0A2R5EZN8_9BACL</name>
<dbReference type="Gene3D" id="1.10.246.80">
    <property type="match status" value="1"/>
</dbReference>
<keyword evidence="3" id="KW-0819">tRNA processing</keyword>
<evidence type="ECO:0000256" key="8">
    <source>
        <dbReference type="ARBA" id="ARBA00022884"/>
    </source>
</evidence>
<dbReference type="GO" id="GO:0000166">
    <property type="term" value="F:nucleotide binding"/>
    <property type="evidence" value="ECO:0007669"/>
    <property type="project" value="UniProtKB-KW"/>
</dbReference>
<evidence type="ECO:0000313" key="14">
    <source>
        <dbReference type="Proteomes" id="UP000245202"/>
    </source>
</evidence>
<evidence type="ECO:0000259" key="11">
    <source>
        <dbReference type="Pfam" id="PF12627"/>
    </source>
</evidence>
<dbReference type="PANTHER" id="PTHR46173:SF1">
    <property type="entry name" value="CCA TRNA NUCLEOTIDYLTRANSFERASE 1, MITOCHONDRIAL"/>
    <property type="match status" value="1"/>
</dbReference>
<dbReference type="Pfam" id="PF13735">
    <property type="entry name" value="tRNA_NucTran2_2"/>
    <property type="match status" value="1"/>
</dbReference>
<dbReference type="GO" id="GO:0008033">
    <property type="term" value="P:tRNA processing"/>
    <property type="evidence" value="ECO:0007669"/>
    <property type="project" value="UniProtKB-KW"/>
</dbReference>
<sequence>MNTIELTPAMNAGLPIIRQLEQAGYQAVFVGGAVRDAILGIPVKDIDIATAAKPEEVMELFPRCIPTGLAHGTVTVMLEGTPYEVTTYRKEEQYENYRKPSAVTYVTDLDEDLLRRDFTINAMALSGLGVIHDPYGGLRDLRHGVLRCVGNADDRLMEDALRMVRAIRFIGVYGFHPSASVWRALQRHRELLRHVAMERILAELDKMMASRLPAKCLTWLLASGLLSRTKLPLGNVDKLSDPALRQVDLSFLDGINDLDVRWASVLLAGSWTLQEAEAALESLHMSNKKSKRILPIIRIHESMRAGLKELADRFLLEKMMERFAGLFLHHGATAAADWLIIQASIPPNSALSILSPSSLRALNKLLQDAPVRSVKDLDLNGAELAKALGKKPGPWLKESLDHLMLQTALGRLDNVKPRLLAAVIAREED</sequence>
<evidence type="ECO:0000259" key="10">
    <source>
        <dbReference type="Pfam" id="PF01743"/>
    </source>
</evidence>
<proteinExistence type="inferred from homology"/>
<keyword evidence="7" id="KW-0460">Magnesium</keyword>
<dbReference type="InterPro" id="IPR032810">
    <property type="entry name" value="CCA-adding_enz_C"/>
</dbReference>
<comment type="caution">
    <text evidence="13">The sequence shown here is derived from an EMBL/GenBank/DDBJ whole genome shotgun (WGS) entry which is preliminary data.</text>
</comment>
<evidence type="ECO:0000256" key="3">
    <source>
        <dbReference type="ARBA" id="ARBA00022694"/>
    </source>
</evidence>
<dbReference type="GO" id="GO:0046872">
    <property type="term" value="F:metal ion binding"/>
    <property type="evidence" value="ECO:0007669"/>
    <property type="project" value="UniProtKB-KW"/>
</dbReference>
<evidence type="ECO:0000256" key="5">
    <source>
        <dbReference type="ARBA" id="ARBA00022723"/>
    </source>
</evidence>
<keyword evidence="5" id="KW-0479">Metal-binding</keyword>
<dbReference type="NCBIfam" id="NF009814">
    <property type="entry name" value="PRK13299.1"/>
    <property type="match status" value="1"/>
</dbReference>
<dbReference type="InterPro" id="IPR043519">
    <property type="entry name" value="NT_sf"/>
</dbReference>
<accession>A0A2R5EZN8</accession>
<dbReference type="Pfam" id="PF12627">
    <property type="entry name" value="PolyA_pol_RNAbd"/>
    <property type="match status" value="1"/>
</dbReference>
<evidence type="ECO:0000256" key="2">
    <source>
        <dbReference type="ARBA" id="ARBA00022679"/>
    </source>
</evidence>
<dbReference type="PANTHER" id="PTHR46173">
    <property type="entry name" value="CCA TRNA NUCLEOTIDYLTRANSFERASE 1, MITOCHONDRIAL"/>
    <property type="match status" value="1"/>
</dbReference>